<dbReference type="InterPro" id="IPR016024">
    <property type="entry name" value="ARM-type_fold"/>
</dbReference>
<dbReference type="Gene3D" id="1.25.10.10">
    <property type="entry name" value="Leucine-rich Repeat Variant"/>
    <property type="match status" value="1"/>
</dbReference>
<dbReference type="GO" id="GO:0000226">
    <property type="term" value="P:microtubule cytoskeleton organization"/>
    <property type="evidence" value="ECO:0007669"/>
    <property type="project" value="TreeGrafter"/>
</dbReference>
<evidence type="ECO:0000313" key="5">
    <source>
        <dbReference type="Proteomes" id="UP000823561"/>
    </source>
</evidence>
<dbReference type="SUPFAM" id="SSF48371">
    <property type="entry name" value="ARM repeat"/>
    <property type="match status" value="1"/>
</dbReference>
<feature type="coiled-coil region" evidence="1">
    <location>
        <begin position="111"/>
        <end position="138"/>
    </location>
</feature>
<dbReference type="InterPro" id="IPR011989">
    <property type="entry name" value="ARM-like"/>
</dbReference>
<evidence type="ECO:0000256" key="2">
    <source>
        <dbReference type="SAM" id="MobiDB-lite"/>
    </source>
</evidence>
<comment type="caution">
    <text evidence="4">The sequence shown here is derived from an EMBL/GenBank/DDBJ whole genome shotgun (WGS) entry which is preliminary data.</text>
</comment>
<dbReference type="InterPro" id="IPR034085">
    <property type="entry name" value="TOG"/>
</dbReference>
<dbReference type="Proteomes" id="UP000823561">
    <property type="component" value="Chromosome 2"/>
</dbReference>
<sequence length="490" mass="54644">MDFQEEFGKLHADNEEMKEMMLQLLVLRQEQNRNTGTLICTACSQHQLLPHLQPHLLPLPHNPTMLCGPLQPLHASAAPGQRKLLAPIPPASPHHQLQRSARATLRPMSAQQKERQTNKELLQEVLELAEEIKLASLNDTKAWDQTGSSVGSLRSVDRRTPSALRTLPFLNSPIAPAIPAPPKTTSHSQFQSRLPRLKKTISVNVVTAVTEQKSVESLTGRQEETREQKEVKKRKVNEARHPNKTQLAKNLPELAKLRPLSCPEQALLQAFTVLSDDDWEKKIEALISIRSLAQHHAKVLLPRLHDVCLAVNQEVKNLRSVVSRAAMVTLAHLFAHLGQDMDAEAEGAARTLLPKAGESSSFMKDMDLALGYMVYNTNPIRSMNALINGGLSHKHTAVRKSTARHLEKVTEVMGAARLLSGKKDLTARFIHAASCLALDNTLEVRNQARSILSVVASHPDLIKMVERFAPLSDQIRMKDFINKCQKRPLR</sequence>
<feature type="domain" description="TOG" evidence="3">
    <location>
        <begin position="253"/>
        <end position="489"/>
    </location>
</feature>
<keyword evidence="1" id="KW-0175">Coiled coil</keyword>
<dbReference type="SMART" id="SM01349">
    <property type="entry name" value="TOG"/>
    <property type="match status" value="1"/>
</dbReference>
<dbReference type="PANTHER" id="PTHR21567">
    <property type="entry name" value="CLASP"/>
    <property type="match status" value="1"/>
</dbReference>
<dbReference type="PANTHER" id="PTHR21567:SF87">
    <property type="entry name" value="CRESCERIN-LIKE PROTEIN CHE-12"/>
    <property type="match status" value="1"/>
</dbReference>
<dbReference type="GO" id="GO:0008017">
    <property type="term" value="F:microtubule binding"/>
    <property type="evidence" value="ECO:0007669"/>
    <property type="project" value="TreeGrafter"/>
</dbReference>
<feature type="region of interest" description="Disordered" evidence="2">
    <location>
        <begin position="83"/>
        <end position="102"/>
    </location>
</feature>
<accession>A0AAV6HA79</accession>
<gene>
    <name evidence="4" type="ORF">AALO_G00025000</name>
</gene>
<dbReference type="EMBL" id="JADWDJ010000002">
    <property type="protein sequence ID" value="KAG5284284.1"/>
    <property type="molecule type" value="Genomic_DNA"/>
</dbReference>
<dbReference type="GO" id="GO:0005881">
    <property type="term" value="C:cytoplasmic microtubule"/>
    <property type="evidence" value="ECO:0007669"/>
    <property type="project" value="TreeGrafter"/>
</dbReference>
<protein>
    <recommendedName>
        <fullName evidence="3">TOG domain-containing protein</fullName>
    </recommendedName>
</protein>
<organism evidence="4 5">
    <name type="scientific">Alosa alosa</name>
    <name type="common">allis shad</name>
    <dbReference type="NCBI Taxonomy" id="278164"/>
    <lineage>
        <taxon>Eukaryota</taxon>
        <taxon>Metazoa</taxon>
        <taxon>Chordata</taxon>
        <taxon>Craniata</taxon>
        <taxon>Vertebrata</taxon>
        <taxon>Euteleostomi</taxon>
        <taxon>Actinopterygii</taxon>
        <taxon>Neopterygii</taxon>
        <taxon>Teleostei</taxon>
        <taxon>Clupei</taxon>
        <taxon>Clupeiformes</taxon>
        <taxon>Clupeoidei</taxon>
        <taxon>Clupeidae</taxon>
        <taxon>Alosa</taxon>
    </lineage>
</organism>
<name>A0AAV6HA79_9TELE</name>
<evidence type="ECO:0000259" key="3">
    <source>
        <dbReference type="SMART" id="SM01349"/>
    </source>
</evidence>
<proteinExistence type="predicted"/>
<dbReference type="GO" id="GO:0005929">
    <property type="term" value="C:cilium"/>
    <property type="evidence" value="ECO:0007669"/>
    <property type="project" value="TreeGrafter"/>
</dbReference>
<keyword evidence="5" id="KW-1185">Reference proteome</keyword>
<reference evidence="4" key="1">
    <citation type="submission" date="2020-10" db="EMBL/GenBank/DDBJ databases">
        <title>Chromosome-scale genome assembly of the Allis shad, Alosa alosa.</title>
        <authorList>
            <person name="Margot Z."/>
            <person name="Christophe K."/>
            <person name="Cabau C."/>
            <person name="Louis A."/>
            <person name="Berthelot C."/>
            <person name="Parey E."/>
            <person name="Roest Crollius H."/>
            <person name="Montfort J."/>
            <person name="Robinson-Rechavi M."/>
            <person name="Bucao C."/>
            <person name="Bouchez O."/>
            <person name="Gislard M."/>
            <person name="Lluch J."/>
            <person name="Milhes M."/>
            <person name="Lampietro C."/>
            <person name="Lopez Roques C."/>
            <person name="Donnadieu C."/>
            <person name="Braasch I."/>
            <person name="Desvignes T."/>
            <person name="Postlethwait J."/>
            <person name="Bobe J."/>
            <person name="Guiguen Y."/>
        </authorList>
    </citation>
    <scope>NUCLEOTIDE SEQUENCE</scope>
    <source>
        <strain evidence="4">M-15738</strain>
        <tissue evidence="4">Blood</tissue>
    </source>
</reference>
<evidence type="ECO:0000256" key="1">
    <source>
        <dbReference type="SAM" id="Coils"/>
    </source>
</evidence>
<feature type="compositionally biased region" description="Basic and acidic residues" evidence="2">
    <location>
        <begin position="221"/>
        <end position="236"/>
    </location>
</feature>
<feature type="region of interest" description="Disordered" evidence="2">
    <location>
        <begin position="217"/>
        <end position="236"/>
    </location>
</feature>
<evidence type="ECO:0000313" key="4">
    <source>
        <dbReference type="EMBL" id="KAG5284284.1"/>
    </source>
</evidence>
<dbReference type="AlphaFoldDB" id="A0AAV6HA79"/>